<gene>
    <name evidence="8" type="ORF">DMP08_08630</name>
</gene>
<keyword evidence="3 6" id="KW-0812">Transmembrane</keyword>
<dbReference type="EMBL" id="QICD01000017">
    <property type="protein sequence ID" value="RNL42572.1"/>
    <property type="molecule type" value="Genomic_DNA"/>
</dbReference>
<keyword evidence="4 6" id="KW-1133">Transmembrane helix</keyword>
<evidence type="ECO:0000313" key="9">
    <source>
        <dbReference type="Proteomes" id="UP000278632"/>
    </source>
</evidence>
<feature type="domain" description="EamA" evidence="7">
    <location>
        <begin position="14"/>
        <end position="153"/>
    </location>
</feature>
<reference evidence="9" key="1">
    <citation type="submission" date="2018-05" db="EMBL/GenBank/DDBJ databases">
        <title>Genome Sequencing of selected type strains of the family Eggerthellaceae.</title>
        <authorList>
            <person name="Danylec N."/>
            <person name="Stoll D.A."/>
            <person name="Doetsch A."/>
            <person name="Huch M."/>
        </authorList>
    </citation>
    <scope>NUCLEOTIDE SEQUENCE [LARGE SCALE GENOMIC DNA]</scope>
    <source>
        <strain evidence="9">DSM 16106</strain>
    </source>
</reference>
<dbReference type="SUPFAM" id="SSF103481">
    <property type="entry name" value="Multidrug resistance efflux transporter EmrE"/>
    <property type="match status" value="2"/>
</dbReference>
<feature type="transmembrane region" description="Helical" evidence="6">
    <location>
        <begin position="43"/>
        <end position="64"/>
    </location>
</feature>
<protein>
    <submittedName>
        <fullName evidence="8">EamA family transporter</fullName>
    </submittedName>
</protein>
<evidence type="ECO:0000256" key="4">
    <source>
        <dbReference type="ARBA" id="ARBA00022989"/>
    </source>
</evidence>
<feature type="transmembrane region" description="Helical" evidence="6">
    <location>
        <begin position="84"/>
        <end position="102"/>
    </location>
</feature>
<dbReference type="OrthoDB" id="9810818at2"/>
<dbReference type="GO" id="GO:0016020">
    <property type="term" value="C:membrane"/>
    <property type="evidence" value="ECO:0007669"/>
    <property type="project" value="UniProtKB-SubCell"/>
</dbReference>
<dbReference type="PANTHER" id="PTHR32322:SF2">
    <property type="entry name" value="EAMA DOMAIN-CONTAINING PROTEIN"/>
    <property type="match status" value="1"/>
</dbReference>
<evidence type="ECO:0000259" key="7">
    <source>
        <dbReference type="Pfam" id="PF00892"/>
    </source>
</evidence>
<feature type="transmembrane region" description="Helical" evidence="6">
    <location>
        <begin position="108"/>
        <end position="127"/>
    </location>
</feature>
<sequence length="316" mass="33056">MRAGEAFFRQRFWRGIAAALVGASLWGFSGACAQFLIAGYGASPAFITAARMLGAGLLFLAVLLVRQRAHVLAMLRDRATLARLAVLGVAGLYPSQITYTIVVEYTNAGTATVLQCMGIVFVMLYACLATKKLPQRRELVGLVLAMAATWLIATQADPGAFAVPVEGLLWSVANGLAVAFYIVYPKRLFAQWGSLPVTGLGMFAGGLAALGMWLAGAAWGQPPVVPSFDAIGWAVVAAIIAVGTFAAYGLYLHGVSVVGPVKGSLLGTMEPLGATVFAALWLGTVFTGADWAGFALMVAMVFLVTGQEAATEGQDR</sequence>
<proteinExistence type="inferred from homology"/>
<feature type="transmembrane region" description="Helical" evidence="6">
    <location>
        <begin position="139"/>
        <end position="156"/>
    </location>
</feature>
<dbReference type="InterPro" id="IPR000620">
    <property type="entry name" value="EamA_dom"/>
</dbReference>
<evidence type="ECO:0000256" key="6">
    <source>
        <dbReference type="SAM" id="Phobius"/>
    </source>
</evidence>
<dbReference type="Pfam" id="PF00892">
    <property type="entry name" value="EamA"/>
    <property type="match status" value="2"/>
</dbReference>
<name>A0A3N0B643_9ACTN</name>
<comment type="caution">
    <text evidence="8">The sequence shown here is derived from an EMBL/GenBank/DDBJ whole genome shotgun (WGS) entry which is preliminary data.</text>
</comment>
<dbReference type="AlphaFoldDB" id="A0A3N0B643"/>
<feature type="transmembrane region" description="Helical" evidence="6">
    <location>
        <begin position="231"/>
        <end position="251"/>
    </location>
</feature>
<evidence type="ECO:0000313" key="8">
    <source>
        <dbReference type="EMBL" id="RNL42572.1"/>
    </source>
</evidence>
<keyword evidence="9" id="KW-1185">Reference proteome</keyword>
<evidence type="ECO:0000256" key="3">
    <source>
        <dbReference type="ARBA" id="ARBA00022692"/>
    </source>
</evidence>
<dbReference type="InterPro" id="IPR050638">
    <property type="entry name" value="AA-Vitamin_Transporters"/>
</dbReference>
<dbReference type="PROSITE" id="PS51257">
    <property type="entry name" value="PROKAR_LIPOPROTEIN"/>
    <property type="match status" value="1"/>
</dbReference>
<feature type="transmembrane region" description="Helical" evidence="6">
    <location>
        <begin position="168"/>
        <end position="185"/>
    </location>
</feature>
<keyword evidence="5 6" id="KW-0472">Membrane</keyword>
<comment type="similarity">
    <text evidence="2">Belongs to the EamA transporter family.</text>
</comment>
<dbReference type="Proteomes" id="UP000278632">
    <property type="component" value="Unassembled WGS sequence"/>
</dbReference>
<comment type="subcellular location">
    <subcellularLocation>
        <location evidence="1">Membrane</location>
        <topology evidence="1">Multi-pass membrane protein</topology>
    </subcellularLocation>
</comment>
<organism evidence="8 9">
    <name type="scientific">Paraeggerthella hongkongensis</name>
    <dbReference type="NCBI Taxonomy" id="230658"/>
    <lineage>
        <taxon>Bacteria</taxon>
        <taxon>Bacillati</taxon>
        <taxon>Actinomycetota</taxon>
        <taxon>Coriobacteriia</taxon>
        <taxon>Eggerthellales</taxon>
        <taxon>Eggerthellaceae</taxon>
        <taxon>Paraeggerthella</taxon>
    </lineage>
</organism>
<feature type="domain" description="EamA" evidence="7">
    <location>
        <begin position="167"/>
        <end position="305"/>
    </location>
</feature>
<accession>A0A3N0B643</accession>
<dbReference type="PANTHER" id="PTHR32322">
    <property type="entry name" value="INNER MEMBRANE TRANSPORTER"/>
    <property type="match status" value="1"/>
</dbReference>
<feature type="transmembrane region" description="Helical" evidence="6">
    <location>
        <begin position="197"/>
        <end position="219"/>
    </location>
</feature>
<dbReference type="InterPro" id="IPR037185">
    <property type="entry name" value="EmrE-like"/>
</dbReference>
<evidence type="ECO:0000256" key="1">
    <source>
        <dbReference type="ARBA" id="ARBA00004141"/>
    </source>
</evidence>
<feature type="transmembrane region" description="Helical" evidence="6">
    <location>
        <begin position="12"/>
        <end position="37"/>
    </location>
</feature>
<evidence type="ECO:0000256" key="2">
    <source>
        <dbReference type="ARBA" id="ARBA00007362"/>
    </source>
</evidence>
<evidence type="ECO:0000256" key="5">
    <source>
        <dbReference type="ARBA" id="ARBA00023136"/>
    </source>
</evidence>